<sequence>MNNTPITSLDYFGTISSVVNAEELGFDHEISMQAAIVVGNDQNKMTVYALIDKDIQVKPEKDKQWLDQFLAAGRKKVLQPNKERFSDCSFKRTFVSKDIIKNACEQHGVNSKTSVDTQNTRINEIEKMLLDADTLGASDIHISGDKGHSFIKFRVNGELQLYGTERNQDEIFSLISVLYSNMAATEGSIEGEQFNELEQADAVLYRGIQNKRLGLRITTHPTTREKKQFYMVCRCLGDQKEYAKKIEFEELGFIFDQAKKIKEALRARGMVLTIGETNSGKSVSQQNYLMQIRDDENNTTSIYAMENPIERQMKGIIQFNIIESGSRVDGGSERQAEALQKFFMRADPNTLALAEIRDLMSVDTAQKLAQTGHKVFATLHCESPFDVYERMVGLGANASTLSNGQILGAVISQKLLKKICPTCAHTIETLPHINEDQMIALEQLCTMELGHKIKDIRFRNNSSTNCTHPKCNNGLIGRKLVAEVVNIDVNLLSYLASGDKQEALKYWLTKENLTKSDVALHALFKGEVEIENIITEIGDLTSTYNIRKELNINHPSQIYV</sequence>
<dbReference type="Pfam" id="PF00437">
    <property type="entry name" value="T2SSE"/>
    <property type="match status" value="1"/>
</dbReference>
<dbReference type="AlphaFoldDB" id="A0A5Q4ZYR6"/>
<dbReference type="EMBL" id="LR721753">
    <property type="protein sequence ID" value="VVV07013.1"/>
    <property type="molecule type" value="Genomic_DNA"/>
</dbReference>
<accession>A0A5Q4ZYR6</accession>
<dbReference type="GO" id="GO:0005524">
    <property type="term" value="F:ATP binding"/>
    <property type="evidence" value="ECO:0007669"/>
    <property type="project" value="UniProtKB-KW"/>
</dbReference>
<feature type="domain" description="Bacterial type II secretion system protein E" evidence="4">
    <location>
        <begin position="122"/>
        <end position="533"/>
    </location>
</feature>
<dbReference type="PANTHER" id="PTHR30258:SF1">
    <property type="entry name" value="PROTEIN TRANSPORT PROTEIN HOFB HOMOLOG"/>
    <property type="match status" value="1"/>
</dbReference>
<name>A0A5Q4ZYR6_9GAMM</name>
<keyword evidence="5" id="KW-0614">Plasmid</keyword>
<keyword evidence="3" id="KW-0067">ATP-binding</keyword>
<dbReference type="GO" id="GO:0016887">
    <property type="term" value="F:ATP hydrolysis activity"/>
    <property type="evidence" value="ECO:0007669"/>
    <property type="project" value="TreeGrafter"/>
</dbReference>
<dbReference type="InterPro" id="IPR027417">
    <property type="entry name" value="P-loop_NTPase"/>
</dbReference>
<dbReference type="PANTHER" id="PTHR30258">
    <property type="entry name" value="TYPE II SECRETION SYSTEM PROTEIN GSPE-RELATED"/>
    <property type="match status" value="1"/>
</dbReference>
<keyword evidence="2" id="KW-0547">Nucleotide-binding</keyword>
<dbReference type="RefSeq" id="WP_192957895.1">
    <property type="nucleotide sequence ID" value="NZ_LR721753.1"/>
</dbReference>
<organism evidence="5">
    <name type="scientific">Aliivibrio wodanis</name>
    <dbReference type="NCBI Taxonomy" id="80852"/>
    <lineage>
        <taxon>Bacteria</taxon>
        <taxon>Pseudomonadati</taxon>
        <taxon>Pseudomonadota</taxon>
        <taxon>Gammaproteobacteria</taxon>
        <taxon>Vibrionales</taxon>
        <taxon>Vibrionaceae</taxon>
        <taxon>Aliivibrio</taxon>
    </lineage>
</organism>
<dbReference type="InterPro" id="IPR001482">
    <property type="entry name" value="T2SS/T4SS_dom"/>
</dbReference>
<gene>
    <name evidence="5" type="primary">tcpT</name>
    <name evidence="5" type="ORF">AW0309160_04507</name>
</gene>
<dbReference type="SUPFAM" id="SSF52540">
    <property type="entry name" value="P-loop containing nucleoside triphosphate hydrolases"/>
    <property type="match status" value="1"/>
</dbReference>
<dbReference type="Gene3D" id="3.30.450.90">
    <property type="match status" value="1"/>
</dbReference>
<geneLocation type="plasmid" evidence="5">
    <name>pAWOD_2</name>
</geneLocation>
<protein>
    <submittedName>
        <fullName evidence="5">Toxin coregulated pilus biosynthesis protein T</fullName>
    </submittedName>
</protein>
<comment type="similarity">
    <text evidence="1">Belongs to the GSP E family.</text>
</comment>
<evidence type="ECO:0000256" key="3">
    <source>
        <dbReference type="ARBA" id="ARBA00022840"/>
    </source>
</evidence>
<evidence type="ECO:0000256" key="1">
    <source>
        <dbReference type="ARBA" id="ARBA00006611"/>
    </source>
</evidence>
<evidence type="ECO:0000259" key="4">
    <source>
        <dbReference type="Pfam" id="PF00437"/>
    </source>
</evidence>
<dbReference type="GO" id="GO:0005886">
    <property type="term" value="C:plasma membrane"/>
    <property type="evidence" value="ECO:0007669"/>
    <property type="project" value="TreeGrafter"/>
</dbReference>
<dbReference type="Gene3D" id="3.40.50.300">
    <property type="entry name" value="P-loop containing nucleotide triphosphate hydrolases"/>
    <property type="match status" value="1"/>
</dbReference>
<evidence type="ECO:0000313" key="5">
    <source>
        <dbReference type="EMBL" id="VVV07013.1"/>
    </source>
</evidence>
<proteinExistence type="inferred from homology"/>
<evidence type="ECO:0000256" key="2">
    <source>
        <dbReference type="ARBA" id="ARBA00022741"/>
    </source>
</evidence>
<reference evidence="5" key="1">
    <citation type="submission" date="2019-09" db="EMBL/GenBank/DDBJ databases">
        <authorList>
            <person name="Hjerde E."/>
        </authorList>
    </citation>
    <scope>NUCLEOTIDE SEQUENCE [LARGE SCALE GENOMIC DNA]</scope>
    <source>
        <strain evidence="5">06/09/160</strain>
        <plasmid evidence="5">pAWOD_2</plasmid>
    </source>
</reference>